<gene>
    <name evidence="1" type="ORF">GCM10008906_17710</name>
</gene>
<keyword evidence="2" id="KW-1185">Reference proteome</keyword>
<protein>
    <submittedName>
        <fullName evidence="1">DUF3841 domain-containing protein</fullName>
    </submittedName>
</protein>
<evidence type="ECO:0000313" key="1">
    <source>
        <dbReference type="EMBL" id="GAA0739236.1"/>
    </source>
</evidence>
<evidence type="ECO:0000313" key="2">
    <source>
        <dbReference type="Proteomes" id="UP001501510"/>
    </source>
</evidence>
<reference evidence="1 2" key="1">
    <citation type="journal article" date="2019" name="Int. J. Syst. Evol. Microbiol.">
        <title>The Global Catalogue of Microorganisms (GCM) 10K type strain sequencing project: providing services to taxonomists for standard genome sequencing and annotation.</title>
        <authorList>
            <consortium name="The Broad Institute Genomics Platform"/>
            <consortium name="The Broad Institute Genome Sequencing Center for Infectious Disease"/>
            <person name="Wu L."/>
            <person name="Ma J."/>
        </authorList>
    </citation>
    <scope>NUCLEOTIDE SEQUENCE [LARGE SCALE GENOMIC DNA]</scope>
    <source>
        <strain evidence="1 2">JCM 1407</strain>
    </source>
</reference>
<dbReference type="InterPro" id="IPR024211">
    <property type="entry name" value="DUF3841"/>
</dbReference>
<organism evidence="1 2">
    <name type="scientific">Clostridium oceanicum</name>
    <dbReference type="NCBI Taxonomy" id="1543"/>
    <lineage>
        <taxon>Bacteria</taxon>
        <taxon>Bacillati</taxon>
        <taxon>Bacillota</taxon>
        <taxon>Clostridia</taxon>
        <taxon>Eubacteriales</taxon>
        <taxon>Clostridiaceae</taxon>
        <taxon>Clostridium</taxon>
    </lineage>
</organism>
<sequence length="197" mass="23645">MIYCQNVKNNKIKLWTRQHKNVLKEIEEKGEYIVKKDYIKEKNDTIADYYIKLYDWYSSKADKIVSRPEGVSYPIWLSTSKELSLQPVEGTVILELEVDIRNVVLTNFEKWGYVVNYWYVPINKEDEIKHKEELKKYNIYDESALIMSSKGNFYPLLKNKIINSWERIFEVNDKNPGMTQATIWQIKKEWIVDILYK</sequence>
<accession>A0ABN1JGF8</accession>
<dbReference type="RefSeq" id="WP_343760871.1">
    <property type="nucleotide sequence ID" value="NZ_BAAACG010000008.1"/>
</dbReference>
<dbReference type="EMBL" id="BAAACG010000008">
    <property type="protein sequence ID" value="GAA0739236.1"/>
    <property type="molecule type" value="Genomic_DNA"/>
</dbReference>
<proteinExistence type="predicted"/>
<dbReference type="Pfam" id="PF12952">
    <property type="entry name" value="DUF3841"/>
    <property type="match status" value="1"/>
</dbReference>
<name>A0ABN1JGF8_9CLOT</name>
<dbReference type="Proteomes" id="UP001501510">
    <property type="component" value="Unassembled WGS sequence"/>
</dbReference>
<comment type="caution">
    <text evidence="1">The sequence shown here is derived from an EMBL/GenBank/DDBJ whole genome shotgun (WGS) entry which is preliminary data.</text>
</comment>